<dbReference type="InterPro" id="IPR008913">
    <property type="entry name" value="Znf_CHY"/>
</dbReference>
<organism evidence="5 6">
    <name type="scientific">Priestia flexa</name>
    <dbReference type="NCBI Taxonomy" id="86664"/>
    <lineage>
        <taxon>Bacteria</taxon>
        <taxon>Bacillati</taxon>
        <taxon>Bacillota</taxon>
        <taxon>Bacilli</taxon>
        <taxon>Bacillales</taxon>
        <taxon>Bacillaceae</taxon>
        <taxon>Priestia</taxon>
    </lineage>
</organism>
<evidence type="ECO:0000259" key="4">
    <source>
        <dbReference type="PROSITE" id="PS51266"/>
    </source>
</evidence>
<evidence type="ECO:0000256" key="3">
    <source>
        <dbReference type="ARBA" id="ARBA00022833"/>
    </source>
</evidence>
<dbReference type="InterPro" id="IPR052604">
    <property type="entry name" value="Mito_Tim_assembly_helper"/>
</dbReference>
<proteinExistence type="predicted"/>
<dbReference type="Proteomes" id="UP000664578">
    <property type="component" value="Unassembled WGS sequence"/>
</dbReference>
<dbReference type="RefSeq" id="WP_119544003.1">
    <property type="nucleotide sequence ID" value="NZ_CM125968.1"/>
</dbReference>
<feature type="domain" description="CHY-type" evidence="4">
    <location>
        <begin position="23"/>
        <end position="104"/>
    </location>
</feature>
<dbReference type="SUPFAM" id="SSF161219">
    <property type="entry name" value="CHY zinc finger-like"/>
    <property type="match status" value="1"/>
</dbReference>
<dbReference type="GO" id="GO:0008270">
    <property type="term" value="F:zinc ion binding"/>
    <property type="evidence" value="ECO:0007669"/>
    <property type="project" value="UniProtKB-KW"/>
</dbReference>
<dbReference type="PIRSF" id="PIRSF017292">
    <property type="entry name" value="UCP017292_Znf_CHY"/>
    <property type="match status" value="1"/>
</dbReference>
<dbReference type="PANTHER" id="PTHR28082:SF1">
    <property type="entry name" value="HELPER OF TIM PROTEIN 13"/>
    <property type="match status" value="1"/>
</dbReference>
<dbReference type="InterPro" id="IPR037274">
    <property type="entry name" value="Znf_CHY_sf"/>
</dbReference>
<dbReference type="InterPro" id="IPR016694">
    <property type="entry name" value="UCP017292"/>
</dbReference>
<name>A0A8I1SPH8_9BACI</name>
<keyword evidence="3" id="KW-0862">Zinc</keyword>
<reference evidence="5" key="1">
    <citation type="submission" date="2020-12" db="EMBL/GenBank/DDBJ databases">
        <title>PHA producing bacteria isolated from mangrove.</title>
        <authorList>
            <person name="Zheng W."/>
            <person name="Yu S."/>
            <person name="Huang Y."/>
        </authorList>
    </citation>
    <scope>NUCLEOTIDE SEQUENCE</scope>
    <source>
        <strain evidence="5">GN22-4</strain>
    </source>
</reference>
<keyword evidence="1" id="KW-0479">Metal-binding</keyword>
<dbReference type="Pfam" id="PF05495">
    <property type="entry name" value="zf-CHY"/>
    <property type="match status" value="1"/>
</dbReference>
<dbReference type="PANTHER" id="PTHR28082">
    <property type="entry name" value="ZINC FINGER PROTEIN"/>
    <property type="match status" value="1"/>
</dbReference>
<dbReference type="EMBL" id="JAEMWV010000005">
    <property type="protein sequence ID" value="MBN8252396.1"/>
    <property type="molecule type" value="Genomic_DNA"/>
</dbReference>
<evidence type="ECO:0000313" key="6">
    <source>
        <dbReference type="Proteomes" id="UP000664578"/>
    </source>
</evidence>
<dbReference type="PROSITE" id="PS51266">
    <property type="entry name" value="ZF_CHY"/>
    <property type="match status" value="1"/>
</dbReference>
<evidence type="ECO:0000256" key="1">
    <source>
        <dbReference type="ARBA" id="ARBA00022723"/>
    </source>
</evidence>
<accession>A0A8I1SPH8</accession>
<sequence>MIQLTCLAFKKDVILIKNVKGKTIDQETRCVHYHSAKDIISIKFYCCEDYYPCHRCHEETADHSAKVWPQKLFNTKAILCGACHNELSVTEYLSCKSRCPHCQAAFNPGCNLHIHLYFEV</sequence>
<evidence type="ECO:0000256" key="2">
    <source>
        <dbReference type="ARBA" id="ARBA00022771"/>
    </source>
</evidence>
<evidence type="ECO:0000313" key="5">
    <source>
        <dbReference type="EMBL" id="MBN8252396.1"/>
    </source>
</evidence>
<keyword evidence="2" id="KW-0863">Zinc-finger</keyword>
<dbReference type="AlphaFoldDB" id="A0A8I1SPH8"/>
<dbReference type="GO" id="GO:0045041">
    <property type="term" value="P:protein import into mitochondrial intermembrane space"/>
    <property type="evidence" value="ECO:0007669"/>
    <property type="project" value="TreeGrafter"/>
</dbReference>
<gene>
    <name evidence="5" type="ORF">JF537_12525</name>
</gene>
<protein>
    <recommendedName>
        <fullName evidence="4">CHY-type domain-containing protein</fullName>
    </recommendedName>
</protein>
<comment type="caution">
    <text evidence="5">The sequence shown here is derived from an EMBL/GenBank/DDBJ whole genome shotgun (WGS) entry which is preliminary data.</text>
</comment>